<accession>A0ACB8TK11</accession>
<dbReference type="Proteomes" id="UP000814140">
    <property type="component" value="Unassembled WGS sequence"/>
</dbReference>
<evidence type="ECO:0000313" key="1">
    <source>
        <dbReference type="EMBL" id="KAI0068730.1"/>
    </source>
</evidence>
<sequence>MAPSPRNLAVIALAAALFVASPALASLKGPSVPPPADPYADPANDPDNPMGYIASNGLTTVALILIVSAFIGHAFNLIKWGAWWLTCLAVGEITFALGIAARYALHAHPDSKNIYITEYLLVVLSPCAFIAADYILLGRLAMFLDGGDHLFIRPSRIGMAFLLSDVSTFLIQALGGTVSLQSNTSKGAALGAHISLTGLGLQLFSFVVFTAIFIRFSLRIRKYEPRLWLQDEGKGWFNDWRTIIIAMCISCVGITIRSVYRILENAQGFKGSISRNETTFYLFDTLPLWLAVVVYVPFWPGRLLPAKGSRAAFDHVEMREPKDY</sequence>
<keyword evidence="2" id="KW-1185">Reference proteome</keyword>
<reference evidence="1" key="2">
    <citation type="journal article" date="2022" name="New Phytol.">
        <title>Evolutionary transition to the ectomycorrhizal habit in the genomes of a hyperdiverse lineage of mushroom-forming fungi.</title>
        <authorList>
            <person name="Looney B."/>
            <person name="Miyauchi S."/>
            <person name="Morin E."/>
            <person name="Drula E."/>
            <person name="Courty P.E."/>
            <person name="Kohler A."/>
            <person name="Kuo A."/>
            <person name="LaButti K."/>
            <person name="Pangilinan J."/>
            <person name="Lipzen A."/>
            <person name="Riley R."/>
            <person name="Andreopoulos W."/>
            <person name="He G."/>
            <person name="Johnson J."/>
            <person name="Nolan M."/>
            <person name="Tritt A."/>
            <person name="Barry K.W."/>
            <person name="Grigoriev I.V."/>
            <person name="Nagy L.G."/>
            <person name="Hibbett D."/>
            <person name="Henrissat B."/>
            <person name="Matheny P.B."/>
            <person name="Labbe J."/>
            <person name="Martin F.M."/>
        </authorList>
    </citation>
    <scope>NUCLEOTIDE SEQUENCE</scope>
    <source>
        <strain evidence="1">HHB10654</strain>
    </source>
</reference>
<proteinExistence type="predicted"/>
<name>A0ACB8TK11_9AGAM</name>
<gene>
    <name evidence="1" type="ORF">BV25DRAFT_30346</name>
</gene>
<protein>
    <submittedName>
        <fullName evidence="1">RTA1-like protein</fullName>
    </submittedName>
</protein>
<dbReference type="EMBL" id="MU277187">
    <property type="protein sequence ID" value="KAI0068730.1"/>
    <property type="molecule type" value="Genomic_DNA"/>
</dbReference>
<reference evidence="1" key="1">
    <citation type="submission" date="2021-03" db="EMBL/GenBank/DDBJ databases">
        <authorList>
            <consortium name="DOE Joint Genome Institute"/>
            <person name="Ahrendt S."/>
            <person name="Looney B.P."/>
            <person name="Miyauchi S."/>
            <person name="Morin E."/>
            <person name="Drula E."/>
            <person name="Courty P.E."/>
            <person name="Chicoki N."/>
            <person name="Fauchery L."/>
            <person name="Kohler A."/>
            <person name="Kuo A."/>
            <person name="Labutti K."/>
            <person name="Pangilinan J."/>
            <person name="Lipzen A."/>
            <person name="Riley R."/>
            <person name="Andreopoulos W."/>
            <person name="He G."/>
            <person name="Johnson J."/>
            <person name="Barry K.W."/>
            <person name="Grigoriev I.V."/>
            <person name="Nagy L."/>
            <person name="Hibbett D."/>
            <person name="Henrissat B."/>
            <person name="Matheny P.B."/>
            <person name="Labbe J."/>
            <person name="Martin F."/>
        </authorList>
    </citation>
    <scope>NUCLEOTIDE SEQUENCE</scope>
    <source>
        <strain evidence="1">HHB10654</strain>
    </source>
</reference>
<evidence type="ECO:0000313" key="2">
    <source>
        <dbReference type="Proteomes" id="UP000814140"/>
    </source>
</evidence>
<organism evidence="1 2">
    <name type="scientific">Artomyces pyxidatus</name>
    <dbReference type="NCBI Taxonomy" id="48021"/>
    <lineage>
        <taxon>Eukaryota</taxon>
        <taxon>Fungi</taxon>
        <taxon>Dikarya</taxon>
        <taxon>Basidiomycota</taxon>
        <taxon>Agaricomycotina</taxon>
        <taxon>Agaricomycetes</taxon>
        <taxon>Russulales</taxon>
        <taxon>Auriscalpiaceae</taxon>
        <taxon>Artomyces</taxon>
    </lineage>
</organism>
<comment type="caution">
    <text evidence="1">The sequence shown here is derived from an EMBL/GenBank/DDBJ whole genome shotgun (WGS) entry which is preliminary data.</text>
</comment>